<dbReference type="CDD" id="cd18119">
    <property type="entry name" value="ATP-synt_V_A-type_alpha_N"/>
    <property type="match status" value="1"/>
</dbReference>
<dbReference type="EMBL" id="NAJN01001560">
    <property type="protein sequence ID" value="TKA62455.1"/>
    <property type="molecule type" value="Genomic_DNA"/>
</dbReference>
<dbReference type="Gene3D" id="1.10.1140.10">
    <property type="entry name" value="Bovine Mitochondrial F1-atpase, Atp Synthase Beta Chain, Chain D, domain 3"/>
    <property type="match status" value="1"/>
</dbReference>
<evidence type="ECO:0000313" key="29">
    <source>
        <dbReference type="Proteomes" id="UP000308768"/>
    </source>
</evidence>
<dbReference type="GO" id="GO:0046034">
    <property type="term" value="P:ATP metabolic process"/>
    <property type="evidence" value="ECO:0007669"/>
    <property type="project" value="InterPro"/>
</dbReference>
<dbReference type="InterPro" id="IPR020003">
    <property type="entry name" value="ATPase_a/bsu_AS"/>
</dbReference>
<dbReference type="Pfam" id="PF21403">
    <property type="entry name" value="OTU1_UBXL"/>
    <property type="match status" value="1"/>
</dbReference>
<evidence type="ECO:0000256" key="2">
    <source>
        <dbReference type="ARBA" id="ARBA00004496"/>
    </source>
</evidence>
<dbReference type="CDD" id="cd18111">
    <property type="entry name" value="ATP-synt_V_A-type_alpha_C"/>
    <property type="match status" value="1"/>
</dbReference>
<dbReference type="Gene3D" id="2.40.30.20">
    <property type="match status" value="1"/>
</dbReference>
<evidence type="ECO:0000256" key="22">
    <source>
        <dbReference type="ARBA" id="ARBA00023136"/>
    </source>
</evidence>
<dbReference type="InterPro" id="IPR000194">
    <property type="entry name" value="ATPase_F1/V1/A1_a/bsu_nucl-bd"/>
</dbReference>
<keyword evidence="15" id="KW-0833">Ubl conjugation pathway</keyword>
<dbReference type="FunFam" id="2.40.30.20:FF:000002">
    <property type="entry name" value="V-type proton ATPase catalytic subunit A"/>
    <property type="match status" value="1"/>
</dbReference>
<dbReference type="SUPFAM" id="SSF47917">
    <property type="entry name" value="C-terminal domain of alpha and beta subunits of F1 ATP synthase"/>
    <property type="match status" value="1"/>
</dbReference>
<gene>
    <name evidence="28" type="ORF">B0A49_07124</name>
</gene>
<dbReference type="InterPro" id="IPR023366">
    <property type="entry name" value="ATP_synth_asu-like_sf"/>
</dbReference>
<dbReference type="FunFam" id="2.40.50.100:FF:000008">
    <property type="entry name" value="V-type proton ATPase catalytic subunit A"/>
    <property type="match status" value="1"/>
</dbReference>
<dbReference type="EC" id="3.4.19.12" evidence="5"/>
<dbReference type="GO" id="GO:0005524">
    <property type="term" value="F:ATP binding"/>
    <property type="evidence" value="ECO:0007669"/>
    <property type="project" value="UniProtKB-KW"/>
</dbReference>
<dbReference type="InterPro" id="IPR022878">
    <property type="entry name" value="V-ATPase_asu"/>
</dbReference>
<dbReference type="GO" id="GO:0033180">
    <property type="term" value="C:proton-transporting V-type ATPase, V1 domain"/>
    <property type="evidence" value="ECO:0007669"/>
    <property type="project" value="InterPro"/>
</dbReference>
<evidence type="ECO:0000256" key="4">
    <source>
        <dbReference type="ARBA" id="ARBA00012473"/>
    </source>
</evidence>
<dbReference type="GO" id="GO:0000329">
    <property type="term" value="C:fungal-type vacuole membrane"/>
    <property type="evidence" value="ECO:0007669"/>
    <property type="project" value="UniProtKB-ARBA"/>
</dbReference>
<dbReference type="PANTHER" id="PTHR43607">
    <property type="entry name" value="V-TYPE PROTON ATPASE CATALYTIC SUBUNIT A"/>
    <property type="match status" value="1"/>
</dbReference>
<evidence type="ECO:0000256" key="1">
    <source>
        <dbReference type="ARBA" id="ARBA00000707"/>
    </source>
</evidence>
<dbReference type="Pfam" id="PF16886">
    <property type="entry name" value="ATP-synt_ab_Xtn"/>
    <property type="match status" value="1"/>
</dbReference>
<evidence type="ECO:0000256" key="7">
    <source>
        <dbReference type="ARBA" id="ARBA00022448"/>
    </source>
</evidence>
<dbReference type="CDD" id="cd01134">
    <property type="entry name" value="V_A-ATPase_A"/>
    <property type="match status" value="1"/>
</dbReference>
<dbReference type="PANTHER" id="PTHR43607:SF1">
    <property type="entry name" value="H(+)-TRANSPORTING TWO-SECTOR ATPASE"/>
    <property type="match status" value="1"/>
</dbReference>
<dbReference type="GO" id="GO:0016887">
    <property type="term" value="F:ATP hydrolysis activity"/>
    <property type="evidence" value="ECO:0007669"/>
    <property type="project" value="InterPro"/>
</dbReference>
<dbReference type="Gene3D" id="3.40.50.300">
    <property type="entry name" value="P-loop containing nucleotide triphosphate hydrolases"/>
    <property type="match status" value="1"/>
</dbReference>
<evidence type="ECO:0000256" key="8">
    <source>
        <dbReference type="ARBA" id="ARBA00022490"/>
    </source>
</evidence>
<keyword evidence="11" id="KW-0479">Metal-binding</keyword>
<evidence type="ECO:0000256" key="17">
    <source>
        <dbReference type="ARBA" id="ARBA00022807"/>
    </source>
</evidence>
<keyword evidence="13" id="KW-0863">Zinc-finger</keyword>
<dbReference type="SUPFAM" id="SSF50615">
    <property type="entry name" value="N-terminal domain of alpha and beta subunits of F1 ATP synthase"/>
    <property type="match status" value="1"/>
</dbReference>
<dbReference type="InterPro" id="IPR003323">
    <property type="entry name" value="OTU_dom"/>
</dbReference>
<evidence type="ECO:0000256" key="11">
    <source>
        <dbReference type="ARBA" id="ARBA00022723"/>
    </source>
</evidence>
<keyword evidence="29" id="KW-1185">Reference proteome</keyword>
<dbReference type="GO" id="GO:0004843">
    <property type="term" value="F:cysteine-type deubiquitinase activity"/>
    <property type="evidence" value="ECO:0007669"/>
    <property type="project" value="UniProtKB-EC"/>
</dbReference>
<evidence type="ECO:0000256" key="13">
    <source>
        <dbReference type="ARBA" id="ARBA00022771"/>
    </source>
</evidence>
<keyword evidence="21" id="KW-0406">Ion transport</keyword>
<dbReference type="Pfam" id="PF02874">
    <property type="entry name" value="ATP-synt_ab_N"/>
    <property type="match status" value="1"/>
</dbReference>
<keyword evidence="18" id="KW-0862">Zinc</keyword>
<comment type="catalytic activity">
    <reaction evidence="1">
        <text>Thiol-dependent hydrolysis of ester, thioester, amide, peptide and isopeptide bonds formed by the C-terminal Gly of ubiquitin (a 76-residue protein attached to proteins as an intracellular targeting signal).</text>
        <dbReference type="EC" id="3.4.19.12"/>
    </reaction>
</comment>
<feature type="compositionally biased region" description="Polar residues" evidence="26">
    <location>
        <begin position="740"/>
        <end position="749"/>
    </location>
</feature>
<dbReference type="CDD" id="cd22745">
    <property type="entry name" value="OTU_OTU1"/>
    <property type="match status" value="1"/>
</dbReference>
<evidence type="ECO:0000256" key="6">
    <source>
        <dbReference type="ARBA" id="ARBA00018860"/>
    </source>
</evidence>
<evidence type="ECO:0000256" key="5">
    <source>
        <dbReference type="ARBA" id="ARBA00012759"/>
    </source>
</evidence>
<dbReference type="GO" id="GO:0006508">
    <property type="term" value="P:proteolysis"/>
    <property type="evidence" value="ECO:0007669"/>
    <property type="project" value="UniProtKB-KW"/>
</dbReference>
<evidence type="ECO:0000256" key="23">
    <source>
        <dbReference type="ARBA" id="ARBA00029427"/>
    </source>
</evidence>
<dbReference type="Gene3D" id="3.90.70.80">
    <property type="match status" value="1"/>
</dbReference>
<keyword evidence="7" id="KW-0813">Transport</keyword>
<keyword evidence="10" id="KW-0645">Protease</keyword>
<dbReference type="InterPro" id="IPR031686">
    <property type="entry name" value="ATP-synth_a_Xtn"/>
</dbReference>
<dbReference type="NCBIfam" id="TIGR01042">
    <property type="entry name" value="V-ATPase_V1_A"/>
    <property type="match status" value="1"/>
</dbReference>
<evidence type="ECO:0000259" key="27">
    <source>
        <dbReference type="PROSITE" id="PS50802"/>
    </source>
</evidence>
<dbReference type="EC" id="7.1.2.2" evidence="4"/>
<dbReference type="GO" id="GO:0008270">
    <property type="term" value="F:zinc ion binding"/>
    <property type="evidence" value="ECO:0007669"/>
    <property type="project" value="UniProtKB-KW"/>
</dbReference>
<keyword evidence="17" id="KW-0788">Thiol protease</keyword>
<protein>
    <recommendedName>
        <fullName evidence="6">V-type proton ATPase catalytic subunit A</fullName>
        <ecNumber evidence="5">3.4.19.12</ecNumber>
        <ecNumber evidence="4">7.1.2.2</ecNumber>
    </recommendedName>
</protein>
<comment type="subunit">
    <text evidence="24">V-ATPase is a heteromultimeric enzyme composed of a peripheral catalytic V1 complex (components A to H) attached to an integral membrane V0 proton pore complex (components: a, c, c', c'', d, e, f and VOA1).</text>
</comment>
<dbReference type="InterPro" id="IPR055190">
    <property type="entry name" value="ATP-synt_VA_C"/>
</dbReference>
<evidence type="ECO:0000256" key="24">
    <source>
        <dbReference type="ARBA" id="ARBA00029477"/>
    </source>
</evidence>
<keyword evidence="8" id="KW-0963">Cytoplasm</keyword>
<dbReference type="InterPro" id="IPR048857">
    <property type="entry name" value="OTU1_Ubl"/>
</dbReference>
<evidence type="ECO:0000256" key="26">
    <source>
        <dbReference type="SAM" id="MobiDB-lite"/>
    </source>
</evidence>
<dbReference type="STRING" id="331657.A0A4U0WLM0"/>
<evidence type="ECO:0000256" key="3">
    <source>
        <dbReference type="ARBA" id="ARBA00008936"/>
    </source>
</evidence>
<dbReference type="GO" id="GO:0046961">
    <property type="term" value="F:proton-transporting ATPase activity, rotational mechanism"/>
    <property type="evidence" value="ECO:0007669"/>
    <property type="project" value="InterPro"/>
</dbReference>
<dbReference type="Gene3D" id="3.10.20.90">
    <property type="entry name" value="Phosphatidylinositol 3-kinase Catalytic Subunit, Chain A, domain 1"/>
    <property type="match status" value="1"/>
</dbReference>
<keyword evidence="9" id="KW-0926">Vacuole</keyword>
<evidence type="ECO:0000256" key="18">
    <source>
        <dbReference type="ARBA" id="ARBA00022833"/>
    </source>
</evidence>
<dbReference type="NCBIfam" id="NF003220">
    <property type="entry name" value="PRK04192.1"/>
    <property type="match status" value="1"/>
</dbReference>
<dbReference type="AlphaFoldDB" id="A0A4U0WLM0"/>
<dbReference type="Pfam" id="PF22919">
    <property type="entry name" value="ATP-synt_VA_C"/>
    <property type="match status" value="1"/>
</dbReference>
<evidence type="ECO:0000256" key="14">
    <source>
        <dbReference type="ARBA" id="ARBA00022781"/>
    </source>
</evidence>
<dbReference type="SUPFAM" id="SSF54001">
    <property type="entry name" value="Cysteine proteinases"/>
    <property type="match status" value="1"/>
</dbReference>
<evidence type="ECO:0000256" key="20">
    <source>
        <dbReference type="ARBA" id="ARBA00022967"/>
    </source>
</evidence>
<feature type="region of interest" description="Disordered" evidence="26">
    <location>
        <begin position="711"/>
        <end position="773"/>
    </location>
</feature>
<dbReference type="Pfam" id="PF02338">
    <property type="entry name" value="OTU"/>
    <property type="match status" value="1"/>
</dbReference>
<dbReference type="OrthoDB" id="1676488at2759"/>
<dbReference type="InterPro" id="IPR036121">
    <property type="entry name" value="ATPase_F1/V1/A1_a/bsu_N_sf"/>
</dbReference>
<name>A0A4U0WLM0_9PEZI</name>
<organism evidence="28 29">
    <name type="scientific">Cryomyces minteri</name>
    <dbReference type="NCBI Taxonomy" id="331657"/>
    <lineage>
        <taxon>Eukaryota</taxon>
        <taxon>Fungi</taxon>
        <taxon>Dikarya</taxon>
        <taxon>Ascomycota</taxon>
        <taxon>Pezizomycotina</taxon>
        <taxon>Dothideomycetes</taxon>
        <taxon>Dothideomycetes incertae sedis</taxon>
        <taxon>Cryomyces</taxon>
    </lineage>
</organism>
<dbReference type="InterPro" id="IPR027417">
    <property type="entry name" value="P-loop_NTPase"/>
</dbReference>
<evidence type="ECO:0000256" key="25">
    <source>
        <dbReference type="ARBA" id="ARBA00048383"/>
    </source>
</evidence>
<feature type="domain" description="OTU" evidence="27">
    <location>
        <begin position="778"/>
        <end position="900"/>
    </location>
</feature>
<dbReference type="FunFam" id="3.40.50.300:FF:000052">
    <property type="entry name" value="V-type proton ATPase catalytic subunit A"/>
    <property type="match status" value="1"/>
</dbReference>
<keyword evidence="22" id="KW-0472">Membrane</keyword>
<evidence type="ECO:0000256" key="21">
    <source>
        <dbReference type="ARBA" id="ARBA00023065"/>
    </source>
</evidence>
<evidence type="ECO:0000256" key="15">
    <source>
        <dbReference type="ARBA" id="ARBA00022786"/>
    </source>
</evidence>
<dbReference type="SUPFAM" id="SSF52540">
    <property type="entry name" value="P-loop containing nucleoside triphosphate hydrolases"/>
    <property type="match status" value="1"/>
</dbReference>
<evidence type="ECO:0000256" key="12">
    <source>
        <dbReference type="ARBA" id="ARBA00022741"/>
    </source>
</evidence>
<dbReference type="PROSITE" id="PS00152">
    <property type="entry name" value="ATPASE_ALPHA_BETA"/>
    <property type="match status" value="1"/>
</dbReference>
<sequence>MAPKNSNRKRGETGEDQYGSIFSISGPVIVAENMLGCAMYELVRVGHDNLVGEVIRIDADKATVQVYEETAGVTVGDPVVRTGKPLSVELGPGLMETIYDGIQRPLRSISEVSNSIYIPRGIDVPSLNREIKWDFTPGSLKVGDHITGGDVWGSVFENTLLNDHKILLPPRARGTITRIAEKGSYTVDEKILELEFDGKKTEYNMMHNWPVRVPRPVTDKLSSDSPFIVGQRVLDALFPSVQGGTVCIPGAFGCGKTVISQSVSKFSNSDIIIYVGCGERGNEMAEVLMDFPELSIDVDGRKEPIMKRTSLIANTSNMPVAAREASIYTGITVAEYFRDQGKDVAMMADSTSRWAEALREISGRLGEMPADQGFPAYLGAKLASFYERAGRVVALGSPDRKGSVSIVGAVSPPGGDFSDPVTSSTLGIVQVFWGLDKKLAQRKHFPSVNTSQSYSKYTTSLDKYYQEHNPDFPRLRDRIKELLSTSEELDQVVQLVGKSALGDPDKITLDVATLIKEDFLQQNGYSDYDQFCPLWKTEWMMKAMMGFHDEAQKAVSQGQSWNKIREATGQIQSQLRSMKFELPSDGEEKVTKKYEELMQSMNEKFASAVDEIFTELLKALQKEILVDMRIRVRGPSGQATVSISESASWGELLAIVSKQTSVPSFDIKYGYPPKRLESDEFENTTKLSDIGISLDGEQLIIMPRDVQAELSHPLSHTTPKPSVKPLPTPKTFASSRRPESGSSTTTSNAAPPLSLTRKPNDVESDPPEIPLPSHGGTLVLRVMPDDNSCLFRALSSCLLGSALDGMTELRSLVAQAIQAQPDFYTAAFLDGKEPDAYCNWIQREDSWGGGVELSILSQHFGIEICSINVQDLRVDRFNEGSSTRCIVVYSGIHYDAIAISPSEPPHTKADLPAELDIKQFDAADPLPLEAARELCGVLKKRHYFTDTAGFDIRCNVCGWQGKGEKGAVEHATSTGHMDFGEAS</sequence>
<dbReference type="PROSITE" id="PS50802">
    <property type="entry name" value="OTU"/>
    <property type="match status" value="1"/>
</dbReference>
<dbReference type="InterPro" id="IPR038765">
    <property type="entry name" value="Papain-like_cys_pep_sf"/>
</dbReference>
<evidence type="ECO:0000313" key="28">
    <source>
        <dbReference type="EMBL" id="TKA62455.1"/>
    </source>
</evidence>
<keyword evidence="14" id="KW-0375">Hydrogen ion transport</keyword>
<dbReference type="Pfam" id="PF24560">
    <property type="entry name" value="zf-C2H2_OTU1_C"/>
    <property type="match status" value="1"/>
</dbReference>
<dbReference type="HAMAP" id="MF_00309">
    <property type="entry name" value="ATP_synth_A_arch"/>
    <property type="match status" value="1"/>
</dbReference>
<comment type="subcellular location">
    <subcellularLocation>
        <location evidence="2">Cytoplasm</location>
    </subcellularLocation>
    <subcellularLocation>
        <location evidence="23">Vacuole membrane</location>
        <topology evidence="23">Peripheral membrane protein</topology>
        <orientation evidence="23">Cytoplasmic side</orientation>
    </subcellularLocation>
</comment>
<dbReference type="FunFam" id="1.10.1140.10:FF:000003">
    <property type="entry name" value="Vacuolar ATP synthase catalytic subunit A"/>
    <property type="match status" value="1"/>
</dbReference>
<comment type="catalytic activity">
    <reaction evidence="25">
        <text>ATP + H2O + 4 H(+)(in) = ADP + phosphate + 5 H(+)(out)</text>
        <dbReference type="Rhea" id="RHEA:57720"/>
        <dbReference type="ChEBI" id="CHEBI:15377"/>
        <dbReference type="ChEBI" id="CHEBI:15378"/>
        <dbReference type="ChEBI" id="CHEBI:30616"/>
        <dbReference type="ChEBI" id="CHEBI:43474"/>
        <dbReference type="ChEBI" id="CHEBI:456216"/>
        <dbReference type="EC" id="7.1.2.2"/>
    </reaction>
</comment>
<dbReference type="Gene3D" id="2.40.50.100">
    <property type="match status" value="1"/>
</dbReference>
<keyword evidence="16" id="KW-0378">Hydrolase</keyword>
<keyword evidence="20" id="KW-1278">Translocase</keyword>
<comment type="similarity">
    <text evidence="3">Belongs to the ATPase alpha/beta chains family.</text>
</comment>
<evidence type="ECO:0000256" key="16">
    <source>
        <dbReference type="ARBA" id="ARBA00022801"/>
    </source>
</evidence>
<dbReference type="FunFam" id="3.90.70.80:FF:000016">
    <property type="entry name" value="Putative ubiquitin thioesterase otu1"/>
    <property type="match status" value="1"/>
</dbReference>
<keyword evidence="12" id="KW-0547">Nucleotide-binding</keyword>
<evidence type="ECO:0000256" key="10">
    <source>
        <dbReference type="ARBA" id="ARBA00022670"/>
    </source>
</evidence>
<evidence type="ECO:0000256" key="19">
    <source>
        <dbReference type="ARBA" id="ARBA00022840"/>
    </source>
</evidence>
<dbReference type="InterPro" id="IPR004100">
    <property type="entry name" value="ATPase_F1/V1/A1_a/bsu_N"/>
</dbReference>
<dbReference type="Pfam" id="PF00006">
    <property type="entry name" value="ATP-synt_ab"/>
    <property type="match status" value="1"/>
</dbReference>
<reference evidence="28 29" key="1">
    <citation type="submission" date="2017-03" db="EMBL/GenBank/DDBJ databases">
        <title>Genomes of endolithic fungi from Antarctica.</title>
        <authorList>
            <person name="Coleine C."/>
            <person name="Masonjones S."/>
            <person name="Stajich J.E."/>
        </authorList>
    </citation>
    <scope>NUCLEOTIDE SEQUENCE [LARGE SCALE GENOMIC DNA]</scope>
    <source>
        <strain evidence="28 29">CCFEE 5187</strain>
    </source>
</reference>
<dbReference type="InterPro" id="IPR005725">
    <property type="entry name" value="ATPase_V1-cplx_asu"/>
</dbReference>
<dbReference type="GO" id="GO:0007035">
    <property type="term" value="P:vacuolar acidification"/>
    <property type="evidence" value="ECO:0007669"/>
    <property type="project" value="UniProtKB-ARBA"/>
</dbReference>
<evidence type="ECO:0000256" key="9">
    <source>
        <dbReference type="ARBA" id="ARBA00022554"/>
    </source>
</evidence>
<dbReference type="Proteomes" id="UP000308768">
    <property type="component" value="Unassembled WGS sequence"/>
</dbReference>
<comment type="caution">
    <text evidence="28">The sequence shown here is derived from an EMBL/GenBank/DDBJ whole genome shotgun (WGS) entry which is preliminary data.</text>
</comment>
<dbReference type="InterPro" id="IPR057766">
    <property type="entry name" value="Znf-C2H2_OTU1-like_C"/>
</dbReference>
<proteinExistence type="inferred from homology"/>
<accession>A0A4U0WLM0</accession>
<keyword evidence="19" id="KW-0067">ATP-binding</keyword>
<dbReference type="InterPro" id="IPR024034">
    <property type="entry name" value="ATPase_F1/V1_b/a_C"/>
</dbReference>